<dbReference type="EMBL" id="PPTT01000025">
    <property type="protein sequence ID" value="RDB67525.1"/>
    <property type="molecule type" value="Genomic_DNA"/>
</dbReference>
<feature type="chain" id="PRO_5039047716" evidence="5">
    <location>
        <begin position="31"/>
        <end position="539"/>
    </location>
</feature>
<feature type="signal peptide" evidence="5">
    <location>
        <begin position="1"/>
        <end position="30"/>
    </location>
</feature>
<reference evidence="8" key="3">
    <citation type="journal article" date="2019" name="Microbiol. Resour. Announc.">
        <title>Draft Genome Sequences of Type Strains of Gordonibacter faecihominis, Paraeggerthella hongkongensis, Parvibacter caecicola,Slackia equolifaciens, Slackia faecicanis, and Slackia isoflavoniconvertens.</title>
        <authorList>
            <person name="Danylec N."/>
            <person name="Stoll D.A."/>
            <person name="Dotsch A."/>
            <person name="Huch M."/>
        </authorList>
    </citation>
    <scope>NUCLEOTIDE SEQUENCE</scope>
    <source>
        <strain evidence="8">DSM 16107</strain>
    </source>
</reference>
<dbReference type="GO" id="GO:0042597">
    <property type="term" value="C:periplasmic space"/>
    <property type="evidence" value="ECO:0007669"/>
    <property type="project" value="UniProtKB-ARBA"/>
</dbReference>
<dbReference type="GO" id="GO:0015833">
    <property type="term" value="P:peptide transport"/>
    <property type="evidence" value="ECO:0007669"/>
    <property type="project" value="TreeGrafter"/>
</dbReference>
<feature type="domain" description="Solute-binding protein family 5" evidence="6">
    <location>
        <begin position="104"/>
        <end position="448"/>
    </location>
</feature>
<dbReference type="Pfam" id="PF00496">
    <property type="entry name" value="SBP_bac_5"/>
    <property type="match status" value="1"/>
</dbReference>
<evidence type="ECO:0000313" key="8">
    <source>
        <dbReference type="EMBL" id="RNM41365.1"/>
    </source>
</evidence>
<evidence type="ECO:0000256" key="4">
    <source>
        <dbReference type="SAM" id="MobiDB-lite"/>
    </source>
</evidence>
<dbReference type="InterPro" id="IPR000914">
    <property type="entry name" value="SBP_5_dom"/>
</dbReference>
<name>A0A3N0IWP9_9ACTN</name>
<accession>A0A3N0IWP9</accession>
<evidence type="ECO:0000256" key="5">
    <source>
        <dbReference type="SAM" id="SignalP"/>
    </source>
</evidence>
<keyword evidence="3 5" id="KW-0732">Signal</keyword>
<gene>
    <name evidence="7" type="ORF">C1876_13155</name>
    <name evidence="8" type="ORF">DMP09_10075</name>
</gene>
<evidence type="ECO:0000313" key="10">
    <source>
        <dbReference type="Proteomes" id="UP000270112"/>
    </source>
</evidence>
<feature type="region of interest" description="Disordered" evidence="4">
    <location>
        <begin position="34"/>
        <end position="54"/>
    </location>
</feature>
<dbReference type="Gene3D" id="3.40.190.10">
    <property type="entry name" value="Periplasmic binding protein-like II"/>
    <property type="match status" value="1"/>
</dbReference>
<keyword evidence="2" id="KW-0813">Transport</keyword>
<dbReference type="PANTHER" id="PTHR30290">
    <property type="entry name" value="PERIPLASMIC BINDING COMPONENT OF ABC TRANSPORTER"/>
    <property type="match status" value="1"/>
</dbReference>
<dbReference type="Proteomes" id="UP000270112">
    <property type="component" value="Unassembled WGS sequence"/>
</dbReference>
<proteinExistence type="inferred from homology"/>
<dbReference type="GO" id="GO:1904680">
    <property type="term" value="F:peptide transmembrane transporter activity"/>
    <property type="evidence" value="ECO:0007669"/>
    <property type="project" value="TreeGrafter"/>
</dbReference>
<dbReference type="PROSITE" id="PS51318">
    <property type="entry name" value="TAT"/>
    <property type="match status" value="1"/>
</dbReference>
<dbReference type="InterPro" id="IPR006311">
    <property type="entry name" value="TAT_signal"/>
</dbReference>
<evidence type="ECO:0000259" key="6">
    <source>
        <dbReference type="Pfam" id="PF00496"/>
    </source>
</evidence>
<dbReference type="Gene3D" id="3.10.105.10">
    <property type="entry name" value="Dipeptide-binding Protein, Domain 3"/>
    <property type="match status" value="1"/>
</dbReference>
<dbReference type="SUPFAM" id="SSF53850">
    <property type="entry name" value="Periplasmic binding protein-like II"/>
    <property type="match status" value="1"/>
</dbReference>
<keyword evidence="9" id="KW-1185">Reference proteome</keyword>
<dbReference type="PANTHER" id="PTHR30290:SF9">
    <property type="entry name" value="OLIGOPEPTIDE-BINDING PROTEIN APPA"/>
    <property type="match status" value="1"/>
</dbReference>
<protein>
    <submittedName>
        <fullName evidence="8">ABC transporter substrate-binding protein</fullName>
    </submittedName>
</protein>
<dbReference type="InterPro" id="IPR039424">
    <property type="entry name" value="SBP_5"/>
</dbReference>
<dbReference type="Proteomes" id="UP000253817">
    <property type="component" value="Unassembled WGS sequence"/>
</dbReference>
<evidence type="ECO:0000313" key="7">
    <source>
        <dbReference type="EMBL" id="RDB67525.1"/>
    </source>
</evidence>
<comment type="similarity">
    <text evidence="1">Belongs to the bacterial solute-binding protein 5 family.</text>
</comment>
<comment type="caution">
    <text evidence="8">The sequence shown here is derived from an EMBL/GenBank/DDBJ whole genome shotgun (WGS) entry which is preliminary data.</text>
</comment>
<dbReference type="OrthoDB" id="5243526at2"/>
<evidence type="ECO:0000256" key="2">
    <source>
        <dbReference type="ARBA" id="ARBA00022448"/>
    </source>
</evidence>
<dbReference type="PROSITE" id="PS51257">
    <property type="entry name" value="PROKAR_LIPOPROTEIN"/>
    <property type="match status" value="1"/>
</dbReference>
<dbReference type="InterPro" id="IPR019546">
    <property type="entry name" value="TAT_signal_bac_arc"/>
</dbReference>
<evidence type="ECO:0000256" key="3">
    <source>
        <dbReference type="ARBA" id="ARBA00022729"/>
    </source>
</evidence>
<dbReference type="Gene3D" id="3.90.76.10">
    <property type="entry name" value="Dipeptide-binding Protein, Domain 1"/>
    <property type="match status" value="1"/>
</dbReference>
<evidence type="ECO:0000256" key="1">
    <source>
        <dbReference type="ARBA" id="ARBA00005695"/>
    </source>
</evidence>
<evidence type="ECO:0000313" key="9">
    <source>
        <dbReference type="Proteomes" id="UP000253817"/>
    </source>
</evidence>
<feature type="compositionally biased region" description="Low complexity" evidence="4">
    <location>
        <begin position="38"/>
        <end position="54"/>
    </location>
</feature>
<dbReference type="NCBIfam" id="TIGR01409">
    <property type="entry name" value="TAT_signal_seq"/>
    <property type="match status" value="1"/>
</dbReference>
<dbReference type="AlphaFoldDB" id="A0A3N0IWP9"/>
<dbReference type="GO" id="GO:0043190">
    <property type="term" value="C:ATP-binding cassette (ABC) transporter complex"/>
    <property type="evidence" value="ECO:0007669"/>
    <property type="project" value="InterPro"/>
</dbReference>
<dbReference type="PIRSF" id="PIRSF002741">
    <property type="entry name" value="MppA"/>
    <property type="match status" value="1"/>
</dbReference>
<dbReference type="InterPro" id="IPR030678">
    <property type="entry name" value="Peptide/Ni-bd"/>
</dbReference>
<organism evidence="8 10">
    <name type="scientific">Eggerthella sinensis</name>
    <dbReference type="NCBI Taxonomy" id="242230"/>
    <lineage>
        <taxon>Bacteria</taxon>
        <taxon>Bacillati</taxon>
        <taxon>Actinomycetota</taxon>
        <taxon>Coriobacteriia</taxon>
        <taxon>Eggerthellales</taxon>
        <taxon>Eggerthellaceae</taxon>
        <taxon>Eggerthella</taxon>
    </lineage>
</organism>
<reference evidence="10" key="2">
    <citation type="submission" date="2018-05" db="EMBL/GenBank/DDBJ databases">
        <title>Genome Sequencing of selected type strains of the family Eggerthellaceae.</title>
        <authorList>
            <person name="Danylec N."/>
            <person name="Stoll D.A."/>
            <person name="Doetsch A."/>
            <person name="Huch M."/>
        </authorList>
    </citation>
    <scope>NUCLEOTIDE SEQUENCE [LARGE SCALE GENOMIC DNA]</scope>
    <source>
        <strain evidence="10">DSM 16107</strain>
    </source>
</reference>
<dbReference type="CDD" id="cd00995">
    <property type="entry name" value="PBP2_NikA_DppA_OppA_like"/>
    <property type="match status" value="1"/>
</dbReference>
<reference evidence="7 9" key="1">
    <citation type="journal article" date="2018" name="Elife">
        <title>Discovery and characterization of a prevalent human gut bacterial enzyme sufficient for the inactivation of a family of plant toxins.</title>
        <authorList>
            <person name="Koppel N."/>
            <person name="Bisanz J.E."/>
            <person name="Pandelia M.E."/>
            <person name="Turnbaugh P.J."/>
            <person name="Balskus E.P."/>
        </authorList>
    </citation>
    <scope>NUCLEOTIDE SEQUENCE [LARGE SCALE GENOMIC DNA]</scope>
    <source>
        <strain evidence="7 9">DSM 16107</strain>
    </source>
</reference>
<dbReference type="EMBL" id="QICC01000039">
    <property type="protein sequence ID" value="RNM41365.1"/>
    <property type="molecule type" value="Genomic_DNA"/>
</dbReference>
<sequence length="539" mass="58641">MEQPMKASLSRRTFLAGSAVAAAAAGLSLAGCSGGGDTTSTPSTDAGTTDPGAAAQGGTLTGACAYTSTNVNPIGNSSALMLGATWHVFEGLYDLDLHTYKTYNALAAGDPTKVSDTEYEVALRDGAKFSDGTDVTSADVVNAFEKNMADPTYGAFLEFIDTVSAKDDKTVAFTLKYPFDSLLKGRMSVVKVFPASLTEDDLKTKPIGSGPWMYDTINGDDGGSIEFVPNTNYNGKYAATADKMHWDITLDNTARTTALQEATVQVMESVPDANADQLVAAGATVDYIQGFNQAFLMFNTLKEPFNDKRVRQAFFYAIDADKLINNQMAGHASPVTGFLPKEHANYHEASTVYKRDVEKAKSLLKEAGVENLEFTMVTNNNWVKDLAAQIQEDLKEAGITMKNDEQKINWSEYAESADVLPYDVMLTPGDPTCFGNDPDLLMSWWYGDNIWTQGRTCWKKAGDGKFEELQTLMQTAREATDEKTQQETWNKCFDLLAEEVPLYPLFHRELATGYQAEQITGFEPIATTGLVFLGASVKA</sequence>